<dbReference type="GO" id="GO:0006355">
    <property type="term" value="P:regulation of DNA-templated transcription"/>
    <property type="evidence" value="ECO:0007669"/>
    <property type="project" value="InterPro"/>
</dbReference>
<feature type="domain" description="HTH luxR-type" evidence="5">
    <location>
        <begin position="218"/>
        <end position="283"/>
    </location>
</feature>
<feature type="compositionally biased region" description="Basic and acidic residues" evidence="4">
    <location>
        <begin position="201"/>
        <end position="217"/>
    </location>
</feature>
<dbReference type="PROSITE" id="PS50043">
    <property type="entry name" value="HTH_LUXR_2"/>
    <property type="match status" value="1"/>
</dbReference>
<keyword evidence="3" id="KW-0804">Transcription</keyword>
<evidence type="ECO:0000256" key="4">
    <source>
        <dbReference type="SAM" id="MobiDB-lite"/>
    </source>
</evidence>
<dbReference type="AlphaFoldDB" id="D6A1E7"/>
<dbReference type="CDD" id="cd06170">
    <property type="entry name" value="LuxR_C_like"/>
    <property type="match status" value="1"/>
</dbReference>
<keyword evidence="1" id="KW-0805">Transcription regulation</keyword>
<evidence type="ECO:0000313" key="7">
    <source>
        <dbReference type="Proteomes" id="UP000003824"/>
    </source>
</evidence>
<gene>
    <name evidence="6" type="ORF">SSFG_00763</name>
</gene>
<dbReference type="Gene3D" id="1.10.10.10">
    <property type="entry name" value="Winged helix-like DNA-binding domain superfamily/Winged helix DNA-binding domain"/>
    <property type="match status" value="1"/>
</dbReference>
<dbReference type="InterPro" id="IPR011990">
    <property type="entry name" value="TPR-like_helical_dom_sf"/>
</dbReference>
<dbReference type="Gene3D" id="1.25.40.10">
    <property type="entry name" value="Tetratricopeptide repeat domain"/>
    <property type="match status" value="1"/>
</dbReference>
<dbReference type="InterPro" id="IPR000792">
    <property type="entry name" value="Tscrpt_reg_LuxR_C"/>
</dbReference>
<dbReference type="EMBL" id="DS999641">
    <property type="protein sequence ID" value="EFE65509.2"/>
    <property type="molecule type" value="Genomic_DNA"/>
</dbReference>
<evidence type="ECO:0000259" key="5">
    <source>
        <dbReference type="PROSITE" id="PS50043"/>
    </source>
</evidence>
<sequence>MAVGGPLGTLVGCATEAGRFADADRWLAYPVPAGTFHTPIGAHYLAARGRHHHAAGRAASAIADLRRCGKLLRSWDMDVAGLAPWRLELARVQLDTGDRTHAAQLLQEQLSRPSGVDDRTRGRALRLLAATVGADHRRKMLAEAVNLLQGCGDRPELARALHDTSQMLQQSADSARARRFVRRAHQLTRDTGVPAVKRPLVRREPASKEPERTVEEPRETEDELLSEAERRVAVLAAQGCTNRQISTKLFITVSTVEQHLTRVYRKLDVKRRTDLPKRLVAYEGPLAEGRVQRTEAC</sequence>
<accession>D6A1E7</accession>
<dbReference type="PANTHER" id="PTHR44688">
    <property type="entry name" value="DNA-BINDING TRANSCRIPTIONAL ACTIVATOR DEVR_DOSR"/>
    <property type="match status" value="1"/>
</dbReference>
<proteinExistence type="predicted"/>
<dbReference type="PRINTS" id="PR00038">
    <property type="entry name" value="HTHLUXR"/>
</dbReference>
<reference evidence="7" key="1">
    <citation type="submission" date="2008-12" db="EMBL/GenBank/DDBJ databases">
        <title>Annotation of Streptomyces ghanaensis ATCC 14672.</title>
        <authorList>
            <consortium name="The Broad Institute Genome Sequencing Platform"/>
            <consortium name="Broad Institute Microbial Sequencing Center"/>
            <person name="Fischbach M."/>
            <person name="Ward D."/>
            <person name="Young S."/>
            <person name="Kodira C.D."/>
            <person name="Zeng Q."/>
            <person name="Koehrsen M."/>
            <person name="Godfrey P."/>
            <person name="Alvarado L."/>
            <person name="Berlin A.M."/>
            <person name="Borenstein D."/>
            <person name="Chen Z."/>
            <person name="Engels R."/>
            <person name="Freedman E."/>
            <person name="Gellesch M."/>
            <person name="Goldberg J."/>
            <person name="Griggs A."/>
            <person name="Gujja S."/>
            <person name="Heiman D.I."/>
            <person name="Hepburn T.A."/>
            <person name="Howarth C."/>
            <person name="Jen D."/>
            <person name="Larson L."/>
            <person name="Lewis B."/>
            <person name="Mehta T."/>
            <person name="Park D."/>
            <person name="Pearson M."/>
            <person name="Roberts A."/>
            <person name="Saif S."/>
            <person name="Shea T.D."/>
            <person name="Shenoy N."/>
            <person name="Sisk P."/>
            <person name="Stolte C."/>
            <person name="Sykes S.N."/>
            <person name="Walk T."/>
            <person name="White J."/>
            <person name="Yandava C."/>
            <person name="Straight P."/>
            <person name="Clardy J."/>
            <person name="Hung D."/>
            <person name="Kolter R."/>
            <person name="Mekalanos J."/>
            <person name="Walker S."/>
            <person name="Walsh C.T."/>
            <person name="Wieland B.L.C."/>
            <person name="Ilzarbe M."/>
            <person name="Galagan J."/>
            <person name="Nusbaum C."/>
            <person name="Birren B."/>
        </authorList>
    </citation>
    <scope>NUCLEOTIDE SEQUENCE [LARGE SCALE GENOMIC DNA]</scope>
    <source>
        <strain evidence="7">ATCC 14672 / DSM 40746 / JCM 4963 / KCTC 9882 / NRRL B-12104 / FH 1290</strain>
    </source>
</reference>
<dbReference type="SMART" id="SM00421">
    <property type="entry name" value="HTH_LUXR"/>
    <property type="match status" value="1"/>
</dbReference>
<dbReference type="InterPro" id="IPR036388">
    <property type="entry name" value="WH-like_DNA-bd_sf"/>
</dbReference>
<dbReference type="InterPro" id="IPR016032">
    <property type="entry name" value="Sig_transdc_resp-reg_C-effctor"/>
</dbReference>
<dbReference type="eggNOG" id="COG2909">
    <property type="taxonomic scope" value="Bacteria"/>
</dbReference>
<protein>
    <submittedName>
        <fullName evidence="6">Regulatory protein</fullName>
    </submittedName>
</protein>
<dbReference type="Proteomes" id="UP000003824">
    <property type="component" value="Unassembled WGS sequence"/>
</dbReference>
<evidence type="ECO:0000313" key="6">
    <source>
        <dbReference type="EMBL" id="EFE65509.2"/>
    </source>
</evidence>
<dbReference type="SUPFAM" id="SSF46894">
    <property type="entry name" value="C-terminal effector domain of the bipartite response regulators"/>
    <property type="match status" value="1"/>
</dbReference>
<dbReference type="PROSITE" id="PS00622">
    <property type="entry name" value="HTH_LUXR_1"/>
    <property type="match status" value="1"/>
</dbReference>
<feature type="region of interest" description="Disordered" evidence="4">
    <location>
        <begin position="192"/>
        <end position="222"/>
    </location>
</feature>
<evidence type="ECO:0000256" key="2">
    <source>
        <dbReference type="ARBA" id="ARBA00023125"/>
    </source>
</evidence>
<dbReference type="PANTHER" id="PTHR44688:SF16">
    <property type="entry name" value="DNA-BINDING TRANSCRIPTIONAL ACTIVATOR DEVR_DOSR"/>
    <property type="match status" value="1"/>
</dbReference>
<dbReference type="Pfam" id="PF00196">
    <property type="entry name" value="GerE"/>
    <property type="match status" value="1"/>
</dbReference>
<dbReference type="GO" id="GO:0003677">
    <property type="term" value="F:DNA binding"/>
    <property type="evidence" value="ECO:0007669"/>
    <property type="project" value="UniProtKB-KW"/>
</dbReference>
<evidence type="ECO:0000256" key="3">
    <source>
        <dbReference type="ARBA" id="ARBA00023163"/>
    </source>
</evidence>
<evidence type="ECO:0000256" key="1">
    <source>
        <dbReference type="ARBA" id="ARBA00023015"/>
    </source>
</evidence>
<name>D6A1E7_STRV1</name>
<organism evidence="6 7">
    <name type="scientific">Streptomyces viridosporus (strain ATCC 14672 / DSM 40746 / JCM 4963 / KCTC 9882 / NRRL B-12104 / FH 1290)</name>
    <name type="common">Streptomyces ghanaensis</name>
    <dbReference type="NCBI Taxonomy" id="566461"/>
    <lineage>
        <taxon>Bacteria</taxon>
        <taxon>Bacillati</taxon>
        <taxon>Actinomycetota</taxon>
        <taxon>Actinomycetes</taxon>
        <taxon>Kitasatosporales</taxon>
        <taxon>Streptomycetaceae</taxon>
        <taxon>Streptomyces</taxon>
    </lineage>
</organism>
<keyword evidence="2" id="KW-0238">DNA-binding</keyword>